<evidence type="ECO:0000256" key="5">
    <source>
        <dbReference type="ARBA" id="ARBA00022989"/>
    </source>
</evidence>
<feature type="transmembrane region" description="Helical" evidence="7">
    <location>
        <begin position="34"/>
        <end position="55"/>
    </location>
</feature>
<dbReference type="SUPFAM" id="SSF48317">
    <property type="entry name" value="Acid phosphatase/Vanadium-dependent haloperoxidase"/>
    <property type="match status" value="1"/>
</dbReference>
<evidence type="ECO:0000259" key="8">
    <source>
        <dbReference type="SMART" id="SM00014"/>
    </source>
</evidence>
<dbReference type="InterPro" id="IPR000326">
    <property type="entry name" value="PAP2/HPO"/>
</dbReference>
<dbReference type="Gene3D" id="1.20.144.10">
    <property type="entry name" value="Phosphatidic acid phosphatase type 2/haloperoxidase"/>
    <property type="match status" value="1"/>
</dbReference>
<dbReference type="EMBL" id="SZYE01000098">
    <property type="protein sequence ID" value="TKR23232.1"/>
    <property type="molecule type" value="Genomic_DNA"/>
</dbReference>
<comment type="subcellular location">
    <subcellularLocation>
        <location evidence="1">Cell membrane</location>
        <topology evidence="1">Multi-pass membrane protein</topology>
    </subcellularLocation>
</comment>
<keyword evidence="5 7" id="KW-1133">Transmembrane helix</keyword>
<evidence type="ECO:0000256" key="1">
    <source>
        <dbReference type="ARBA" id="ARBA00004651"/>
    </source>
</evidence>
<dbReference type="Pfam" id="PF01569">
    <property type="entry name" value="PAP2"/>
    <property type="match status" value="1"/>
</dbReference>
<keyword evidence="6 7" id="KW-0472">Membrane</keyword>
<dbReference type="PANTHER" id="PTHR14969">
    <property type="entry name" value="SPHINGOSINE-1-PHOSPHATE PHOSPHOHYDROLASE"/>
    <property type="match status" value="1"/>
</dbReference>
<evidence type="ECO:0000256" key="2">
    <source>
        <dbReference type="ARBA" id="ARBA00022475"/>
    </source>
</evidence>
<feature type="transmembrane region" description="Helical" evidence="7">
    <location>
        <begin position="120"/>
        <end position="141"/>
    </location>
</feature>
<organism evidence="9 10">
    <name type="scientific">Cellulomonas hominis</name>
    <dbReference type="NCBI Taxonomy" id="156981"/>
    <lineage>
        <taxon>Bacteria</taxon>
        <taxon>Bacillati</taxon>
        <taxon>Actinomycetota</taxon>
        <taxon>Actinomycetes</taxon>
        <taxon>Micrococcales</taxon>
        <taxon>Cellulomonadaceae</taxon>
        <taxon>Cellulomonas</taxon>
    </lineage>
</organism>
<comment type="caution">
    <text evidence="9">The sequence shown here is derived from an EMBL/GenBank/DDBJ whole genome shotgun (WGS) entry which is preliminary data.</text>
</comment>
<evidence type="ECO:0000313" key="9">
    <source>
        <dbReference type="EMBL" id="TKR23232.1"/>
    </source>
</evidence>
<evidence type="ECO:0000256" key="4">
    <source>
        <dbReference type="ARBA" id="ARBA00022801"/>
    </source>
</evidence>
<sequence>MPTEPWYRRAARTTGRSARAVWARRSEVRDPNSGAAILIGVVLVVVGITVLLVMLDSVREGDDLAEADTPVLDWLVTARGPGLTAFLEAVSAVTGPSVLPVVVVAACLLWGLVTRSWWQPALLAGAMVLSTLVSVTVKAVVARPRPPLDTMVVPGSETTYSFPSGHTVGTATFLLTAGYLVWIRSPHVRSLVLWALATLAGIALVAGSRLYLGYHFLTDVTAGFALAVAVLGVVVVVDRRRAVRAARMTAGAGGDDAGATPAG</sequence>
<feature type="transmembrane region" description="Helical" evidence="7">
    <location>
        <begin position="89"/>
        <end position="113"/>
    </location>
</feature>
<evidence type="ECO:0000256" key="7">
    <source>
        <dbReference type="SAM" id="Phobius"/>
    </source>
</evidence>
<dbReference type="AlphaFoldDB" id="A0A7Z8JZV0"/>
<dbReference type="SMART" id="SM00014">
    <property type="entry name" value="acidPPc"/>
    <property type="match status" value="1"/>
</dbReference>
<dbReference type="GO" id="GO:0016787">
    <property type="term" value="F:hydrolase activity"/>
    <property type="evidence" value="ECO:0007669"/>
    <property type="project" value="UniProtKB-KW"/>
</dbReference>
<dbReference type="InterPro" id="IPR036938">
    <property type="entry name" value="PAP2/HPO_sf"/>
</dbReference>
<dbReference type="GO" id="GO:0005886">
    <property type="term" value="C:plasma membrane"/>
    <property type="evidence" value="ECO:0007669"/>
    <property type="project" value="UniProtKB-SubCell"/>
</dbReference>
<reference evidence="9 10" key="1">
    <citation type="submission" date="2019-05" db="EMBL/GenBank/DDBJ databases">
        <title>Genome sequence of Cellulomonas hominis strain CS1.</title>
        <authorList>
            <person name="Belmont J."/>
            <person name="Maclea K.S."/>
        </authorList>
    </citation>
    <scope>NUCLEOTIDE SEQUENCE [LARGE SCALE GENOMIC DNA]</scope>
    <source>
        <strain evidence="9 10">CS1</strain>
    </source>
</reference>
<gene>
    <name evidence="9" type="ORF">FA014_12320</name>
</gene>
<accession>A0A7Z8JZV0</accession>
<feature type="transmembrane region" description="Helical" evidence="7">
    <location>
        <begin position="220"/>
        <end position="237"/>
    </location>
</feature>
<dbReference type="OrthoDB" id="5289372at2"/>
<keyword evidence="2" id="KW-1003">Cell membrane</keyword>
<name>A0A7Z8JZV0_9CELL</name>
<evidence type="ECO:0000256" key="3">
    <source>
        <dbReference type="ARBA" id="ARBA00022692"/>
    </source>
</evidence>
<proteinExistence type="predicted"/>
<keyword evidence="4" id="KW-0378">Hydrolase</keyword>
<feature type="transmembrane region" description="Helical" evidence="7">
    <location>
        <begin position="161"/>
        <end position="182"/>
    </location>
</feature>
<evidence type="ECO:0000256" key="6">
    <source>
        <dbReference type="ARBA" id="ARBA00023136"/>
    </source>
</evidence>
<protein>
    <submittedName>
        <fullName evidence="9">Phosphatase PAP2 family protein</fullName>
    </submittedName>
</protein>
<dbReference type="RefSeq" id="WP_154729973.1">
    <property type="nucleotide sequence ID" value="NZ_SZYE01000098.1"/>
</dbReference>
<feature type="transmembrane region" description="Helical" evidence="7">
    <location>
        <begin position="191"/>
        <end position="214"/>
    </location>
</feature>
<dbReference type="CDD" id="cd03392">
    <property type="entry name" value="PAP2_like_2"/>
    <property type="match status" value="1"/>
</dbReference>
<feature type="domain" description="Phosphatidic acid phosphatase type 2/haloperoxidase" evidence="8">
    <location>
        <begin position="118"/>
        <end position="235"/>
    </location>
</feature>
<dbReference type="Proteomes" id="UP000308121">
    <property type="component" value="Unassembled WGS sequence"/>
</dbReference>
<keyword evidence="3 7" id="KW-0812">Transmembrane</keyword>
<dbReference type="PANTHER" id="PTHR14969:SF62">
    <property type="entry name" value="DECAPRENYLPHOSPHORYL-5-PHOSPHORIBOSE PHOSPHATASE RV3807C-RELATED"/>
    <property type="match status" value="1"/>
</dbReference>
<evidence type="ECO:0000313" key="10">
    <source>
        <dbReference type="Proteomes" id="UP000308121"/>
    </source>
</evidence>